<feature type="transmembrane region" description="Helical" evidence="8">
    <location>
        <begin position="249"/>
        <end position="272"/>
    </location>
</feature>
<dbReference type="AlphaFoldDB" id="A0A517Q2P5"/>
<feature type="transmembrane region" description="Helical" evidence="8">
    <location>
        <begin position="321"/>
        <end position="341"/>
    </location>
</feature>
<dbReference type="EMBL" id="CP037421">
    <property type="protein sequence ID" value="QDT25898.1"/>
    <property type="molecule type" value="Genomic_DNA"/>
</dbReference>
<name>A0A517Q2P5_9PLAN</name>
<protein>
    <submittedName>
        <fullName evidence="9">Amino-acid carrier protein AlsT</fullName>
    </submittedName>
</protein>
<dbReference type="InterPro" id="IPR001463">
    <property type="entry name" value="Na/Ala_symport"/>
</dbReference>
<evidence type="ECO:0000256" key="6">
    <source>
        <dbReference type="ARBA" id="ARBA00022989"/>
    </source>
</evidence>
<evidence type="ECO:0000256" key="8">
    <source>
        <dbReference type="RuleBase" id="RU363064"/>
    </source>
</evidence>
<keyword evidence="7 8" id="KW-0472">Membrane</keyword>
<feature type="transmembrane region" description="Helical" evidence="8">
    <location>
        <begin position="162"/>
        <end position="184"/>
    </location>
</feature>
<gene>
    <name evidence="9" type="primary">alsT</name>
    <name evidence="9" type="ORF">Enr10x_11960</name>
</gene>
<feature type="transmembrane region" description="Helical" evidence="8">
    <location>
        <begin position="292"/>
        <end position="314"/>
    </location>
</feature>
<reference evidence="9 10" key="1">
    <citation type="submission" date="2019-03" db="EMBL/GenBank/DDBJ databases">
        <title>Deep-cultivation of Planctomycetes and their phenomic and genomic characterization uncovers novel biology.</title>
        <authorList>
            <person name="Wiegand S."/>
            <person name="Jogler M."/>
            <person name="Boedeker C."/>
            <person name="Pinto D."/>
            <person name="Vollmers J."/>
            <person name="Rivas-Marin E."/>
            <person name="Kohn T."/>
            <person name="Peeters S.H."/>
            <person name="Heuer A."/>
            <person name="Rast P."/>
            <person name="Oberbeckmann S."/>
            <person name="Bunk B."/>
            <person name="Jeske O."/>
            <person name="Meyerdierks A."/>
            <person name="Storesund J.E."/>
            <person name="Kallscheuer N."/>
            <person name="Luecker S."/>
            <person name="Lage O.M."/>
            <person name="Pohl T."/>
            <person name="Merkel B.J."/>
            <person name="Hornburger P."/>
            <person name="Mueller R.-W."/>
            <person name="Bruemmer F."/>
            <person name="Labrenz M."/>
            <person name="Spormann A.M."/>
            <person name="Op den Camp H."/>
            <person name="Overmann J."/>
            <person name="Amann R."/>
            <person name="Jetten M.S.M."/>
            <person name="Mascher T."/>
            <person name="Medema M.H."/>
            <person name="Devos D.P."/>
            <person name="Kaster A.-K."/>
            <person name="Ovreas L."/>
            <person name="Rohde M."/>
            <person name="Galperin M.Y."/>
            <person name="Jogler C."/>
        </authorList>
    </citation>
    <scope>NUCLEOTIDE SEQUENCE [LARGE SCALE GENOMIC DNA]</scope>
    <source>
        <strain evidence="9 10">Enr10</strain>
    </source>
</reference>
<keyword evidence="3 8" id="KW-0813">Transport</keyword>
<evidence type="ECO:0000256" key="2">
    <source>
        <dbReference type="ARBA" id="ARBA00009261"/>
    </source>
</evidence>
<dbReference type="PRINTS" id="PR00175">
    <property type="entry name" value="NAALASMPORT"/>
</dbReference>
<evidence type="ECO:0000256" key="4">
    <source>
        <dbReference type="ARBA" id="ARBA00022475"/>
    </source>
</evidence>
<feature type="transmembrane region" description="Helical" evidence="8">
    <location>
        <begin position="503"/>
        <end position="521"/>
    </location>
</feature>
<dbReference type="RefSeq" id="WP_232093243.1">
    <property type="nucleotide sequence ID" value="NZ_CP036277.1"/>
</dbReference>
<evidence type="ECO:0000256" key="1">
    <source>
        <dbReference type="ARBA" id="ARBA00004651"/>
    </source>
</evidence>
<sequence length="567" mass="60697" precursor="true">MKYQRLPALVISRPLLMATLTMILWGGLASATQAQDDSPAEQPAKTEQQTASLEAALEKAEAKADQPATGGFALVEQKVDELFGQFNSILGSLIFYPVPVTPTQIEKGTGVPLAVLWLVIGATYFTLRMNFINIRAFKHAILLVLGKYDNPEDEGEVTHFQALTAALSATVGLGNIAGVAVAISTGGPGAMFWMMLAGLLGMTSKFAECTLAQIYRRINPDGRVMGGPMCYLSTGLMQHFPGNGALKGLGGFLSILFAVMCIGGSLAGGNAFQVKLSLGAVAETFPFLKENSWVYGLIMALFVGIVIIGGIRSIARTTEKIVPFMCGIYVLAGLAIIILNIQKVPASFMAIIEGAFNPDALYGGIMGVLIIGFQRAAFSNEAGVGSAAIAHSAAKTEYPVREGIVASLGPFIDTIVICTMTALVMIITGAYNDPQYADLIAAKEGAALTSEAMDSQIPYFKYVLSVSVILFAYSTMISWSYYGERCWAFLFGDSQKVSMAYRILFLVFVVLGSIVSATNVLDFGDLMILGMAFPNILGVLLLSNRVKKELDGYWTRYKSGEFDQQGN</sequence>
<dbReference type="PANTHER" id="PTHR30330:SF3">
    <property type="entry name" value="TRANSCRIPTIONAL REGULATOR, LRP FAMILY"/>
    <property type="match status" value="1"/>
</dbReference>
<dbReference type="PANTHER" id="PTHR30330">
    <property type="entry name" value="AGSS FAMILY TRANSPORTER, SODIUM-ALANINE"/>
    <property type="match status" value="1"/>
</dbReference>
<organism evidence="9 10">
    <name type="scientific">Gimesia panareensis</name>
    <dbReference type="NCBI Taxonomy" id="2527978"/>
    <lineage>
        <taxon>Bacteria</taxon>
        <taxon>Pseudomonadati</taxon>
        <taxon>Planctomycetota</taxon>
        <taxon>Planctomycetia</taxon>
        <taxon>Planctomycetales</taxon>
        <taxon>Planctomycetaceae</taxon>
        <taxon>Gimesia</taxon>
    </lineage>
</organism>
<accession>A0A518A287</accession>
<feature type="transmembrane region" description="Helical" evidence="8">
    <location>
        <begin position="361"/>
        <end position="378"/>
    </location>
</feature>
<dbReference type="Proteomes" id="UP000315647">
    <property type="component" value="Chromosome"/>
</dbReference>
<comment type="similarity">
    <text evidence="2 8">Belongs to the alanine or glycine:cation symporter (AGCS) (TC 2.A.25) family.</text>
</comment>
<evidence type="ECO:0000256" key="5">
    <source>
        <dbReference type="ARBA" id="ARBA00022692"/>
    </source>
</evidence>
<evidence type="ECO:0000313" key="9">
    <source>
        <dbReference type="EMBL" id="QDT25898.1"/>
    </source>
</evidence>
<dbReference type="GO" id="GO:0005283">
    <property type="term" value="F:amino acid:sodium symporter activity"/>
    <property type="evidence" value="ECO:0007669"/>
    <property type="project" value="InterPro"/>
</dbReference>
<dbReference type="GO" id="GO:0005886">
    <property type="term" value="C:plasma membrane"/>
    <property type="evidence" value="ECO:0007669"/>
    <property type="project" value="UniProtKB-SubCell"/>
</dbReference>
<keyword evidence="10" id="KW-1185">Reference proteome</keyword>
<feature type="transmembrane region" description="Helical" evidence="8">
    <location>
        <begin position="411"/>
        <end position="431"/>
    </location>
</feature>
<proteinExistence type="inferred from homology"/>
<feature type="transmembrane region" description="Helical" evidence="8">
    <location>
        <begin position="190"/>
        <end position="207"/>
    </location>
</feature>
<keyword evidence="8" id="KW-0769">Symport</keyword>
<dbReference type="NCBIfam" id="TIGR00835">
    <property type="entry name" value="agcS"/>
    <property type="match status" value="1"/>
</dbReference>
<evidence type="ECO:0000313" key="10">
    <source>
        <dbReference type="Proteomes" id="UP000315647"/>
    </source>
</evidence>
<accession>A0A517Q2P5</accession>
<keyword evidence="4 8" id="KW-1003">Cell membrane</keyword>
<dbReference type="Pfam" id="PF01235">
    <property type="entry name" value="Na_Ala_symp"/>
    <property type="match status" value="1"/>
</dbReference>
<keyword evidence="6 8" id="KW-1133">Transmembrane helix</keyword>
<keyword evidence="5 8" id="KW-0812">Transmembrane</keyword>
<feature type="transmembrane region" description="Helical" evidence="8">
    <location>
        <begin position="527"/>
        <end position="546"/>
    </location>
</feature>
<comment type="subcellular location">
    <subcellularLocation>
        <location evidence="1 8">Cell membrane</location>
        <topology evidence="1 8">Multi-pass membrane protein</topology>
    </subcellularLocation>
</comment>
<evidence type="ECO:0000256" key="7">
    <source>
        <dbReference type="ARBA" id="ARBA00023136"/>
    </source>
</evidence>
<feature type="transmembrane region" description="Helical" evidence="8">
    <location>
        <begin position="109"/>
        <end position="127"/>
    </location>
</feature>
<feature type="transmembrane region" description="Helical" evidence="8">
    <location>
        <begin position="459"/>
        <end position="482"/>
    </location>
</feature>
<evidence type="ECO:0000256" key="3">
    <source>
        <dbReference type="ARBA" id="ARBA00022448"/>
    </source>
</evidence>